<reference evidence="4" key="1">
    <citation type="submission" date="2016-06" db="UniProtKB">
        <authorList>
            <consortium name="WormBaseParasite"/>
        </authorList>
    </citation>
    <scope>IDENTIFICATION</scope>
</reference>
<dbReference type="WBParaSite" id="ECPE_0001425801-mRNA-1">
    <property type="protein sequence ID" value="ECPE_0001425801-mRNA-1"/>
    <property type="gene ID" value="ECPE_0001425801"/>
</dbReference>
<protein>
    <submittedName>
        <fullName evidence="2 4">Uncharacterized protein</fullName>
    </submittedName>
</protein>
<reference evidence="2 3" key="2">
    <citation type="submission" date="2018-11" db="EMBL/GenBank/DDBJ databases">
        <authorList>
            <consortium name="Pathogen Informatics"/>
        </authorList>
    </citation>
    <scope>NUCLEOTIDE SEQUENCE [LARGE SCALE GENOMIC DNA]</scope>
    <source>
        <strain evidence="2 3">Egypt</strain>
    </source>
</reference>
<keyword evidence="3" id="KW-1185">Reference proteome</keyword>
<dbReference type="AlphaFoldDB" id="A0A183B4T3"/>
<organism evidence="4">
    <name type="scientific">Echinostoma caproni</name>
    <dbReference type="NCBI Taxonomy" id="27848"/>
    <lineage>
        <taxon>Eukaryota</taxon>
        <taxon>Metazoa</taxon>
        <taxon>Spiralia</taxon>
        <taxon>Lophotrochozoa</taxon>
        <taxon>Platyhelminthes</taxon>
        <taxon>Trematoda</taxon>
        <taxon>Digenea</taxon>
        <taxon>Plagiorchiida</taxon>
        <taxon>Echinostomata</taxon>
        <taxon>Echinostomatoidea</taxon>
        <taxon>Echinostomatidae</taxon>
        <taxon>Echinostoma</taxon>
    </lineage>
</organism>
<dbReference type="EMBL" id="UZAN01057002">
    <property type="protein sequence ID" value="VDP91490.1"/>
    <property type="molecule type" value="Genomic_DNA"/>
</dbReference>
<accession>A0A183B4T3</accession>
<evidence type="ECO:0000256" key="1">
    <source>
        <dbReference type="SAM" id="MobiDB-lite"/>
    </source>
</evidence>
<proteinExistence type="predicted"/>
<feature type="region of interest" description="Disordered" evidence="1">
    <location>
        <begin position="1"/>
        <end position="71"/>
    </location>
</feature>
<gene>
    <name evidence="2" type="ORF">ECPE_LOCUS14218</name>
</gene>
<sequence length="233" mass="24766">MLQQTSCSQATNADVPEPKSSAGPTGDCWNPGPSIVSSSTGPHPSTTVPPSSHWLSNQDHLRVPTSGIPQSLSILNPVGSRTMVLEPLVEPPFNADSSSSSGERTIDHPGITDSLSSATVDAQRKLTSVSFDVDLATLGGSFHEYPCSSPHESPQTEAGNAQEVAMDWESDAPTELVNKSDPRPPFPPPIVPNPVWEMKEAQERIFELWYGLPVEDWSSSCSSSASPCGASNE</sequence>
<name>A0A183B4T3_9TREM</name>
<feature type="region of interest" description="Disordered" evidence="1">
    <location>
        <begin position="146"/>
        <end position="191"/>
    </location>
</feature>
<feature type="region of interest" description="Disordered" evidence="1">
    <location>
        <begin position="90"/>
        <end position="114"/>
    </location>
</feature>
<evidence type="ECO:0000313" key="4">
    <source>
        <dbReference type="WBParaSite" id="ECPE_0001425801-mRNA-1"/>
    </source>
</evidence>
<feature type="compositionally biased region" description="Polar residues" evidence="1">
    <location>
        <begin position="1"/>
        <end position="12"/>
    </location>
</feature>
<evidence type="ECO:0000313" key="3">
    <source>
        <dbReference type="Proteomes" id="UP000272942"/>
    </source>
</evidence>
<dbReference type="Proteomes" id="UP000272942">
    <property type="component" value="Unassembled WGS sequence"/>
</dbReference>
<feature type="compositionally biased region" description="Polar residues" evidence="1">
    <location>
        <begin position="150"/>
        <end position="159"/>
    </location>
</feature>
<evidence type="ECO:0000313" key="2">
    <source>
        <dbReference type="EMBL" id="VDP91490.1"/>
    </source>
</evidence>
<feature type="compositionally biased region" description="Low complexity" evidence="1">
    <location>
        <begin position="36"/>
        <end position="53"/>
    </location>
</feature>